<dbReference type="EMBL" id="JACXSI010000007">
    <property type="protein sequence ID" value="MBD3107461.1"/>
    <property type="molecule type" value="Genomic_DNA"/>
</dbReference>
<comment type="caution">
    <text evidence="3">The sequence shown here is derived from an EMBL/GenBank/DDBJ whole genome shotgun (WGS) entry which is preliminary data.</text>
</comment>
<name>A0A927CU26_9BACI</name>
<reference evidence="3" key="1">
    <citation type="submission" date="2020-09" db="EMBL/GenBank/DDBJ databases">
        <title>Bacillus faecalis sp. nov., a moderately halophilic bacterium isolated from cow faeces.</title>
        <authorList>
            <person name="Jiang L."/>
            <person name="Lee J."/>
        </authorList>
    </citation>
    <scope>NUCLEOTIDE SEQUENCE</scope>
    <source>
        <strain evidence="3">AGMB 02131</strain>
    </source>
</reference>
<dbReference type="Proteomes" id="UP000602076">
    <property type="component" value="Unassembled WGS sequence"/>
</dbReference>
<protein>
    <submittedName>
        <fullName evidence="3">Glucose 1-dehydrogenase</fullName>
        <ecNumber evidence="3">1.1.1.47</ecNumber>
    </submittedName>
</protein>
<dbReference type="PRINTS" id="PR00081">
    <property type="entry name" value="GDHRDH"/>
</dbReference>
<keyword evidence="4" id="KW-1185">Reference proteome</keyword>
<dbReference type="GO" id="GO:0008206">
    <property type="term" value="P:bile acid metabolic process"/>
    <property type="evidence" value="ECO:0007669"/>
    <property type="project" value="UniProtKB-ARBA"/>
</dbReference>
<keyword evidence="2 3" id="KW-0560">Oxidoreductase</keyword>
<dbReference type="EC" id="1.1.1.47" evidence="3"/>
<dbReference type="AlphaFoldDB" id="A0A927CU26"/>
<dbReference type="InterPro" id="IPR036291">
    <property type="entry name" value="NAD(P)-bd_dom_sf"/>
</dbReference>
<dbReference type="FunFam" id="3.40.50.720:FF:000084">
    <property type="entry name" value="Short-chain dehydrogenase reductase"/>
    <property type="match status" value="1"/>
</dbReference>
<dbReference type="PANTHER" id="PTHR43180">
    <property type="entry name" value="3-OXOACYL-(ACYL-CARRIER-PROTEIN) REDUCTASE (AFU_ORTHOLOGUE AFUA_6G11210)"/>
    <property type="match status" value="1"/>
</dbReference>
<comment type="similarity">
    <text evidence="1">Belongs to the short-chain dehydrogenases/reductases (SDR) family.</text>
</comment>
<evidence type="ECO:0000256" key="2">
    <source>
        <dbReference type="ARBA" id="ARBA00023002"/>
    </source>
</evidence>
<dbReference type="InterPro" id="IPR002347">
    <property type="entry name" value="SDR_fam"/>
</dbReference>
<evidence type="ECO:0000313" key="3">
    <source>
        <dbReference type="EMBL" id="MBD3107461.1"/>
    </source>
</evidence>
<dbReference type="PANTHER" id="PTHR43180:SF66">
    <property type="entry name" value="SHORT-CHAIN DEHYDROGENASE_REDUCTASE FAMILY PROTEIN"/>
    <property type="match status" value="1"/>
</dbReference>
<organism evidence="3 4">
    <name type="scientific">Peribacillus faecalis</name>
    <dbReference type="NCBI Taxonomy" id="2772559"/>
    <lineage>
        <taxon>Bacteria</taxon>
        <taxon>Bacillati</taxon>
        <taxon>Bacillota</taxon>
        <taxon>Bacilli</taxon>
        <taxon>Bacillales</taxon>
        <taxon>Bacillaceae</taxon>
        <taxon>Peribacillus</taxon>
    </lineage>
</organism>
<dbReference type="PRINTS" id="PR00080">
    <property type="entry name" value="SDRFAMILY"/>
</dbReference>
<sequence length="244" mass="25757">MARLEGKVAIITGAAQGMGASHARKFIEEGAKVVLTDLNEEKGQAFAAELGESAIFVKQNVASAEDWQKVVEAAEEAFGKVDVLVNNAGITMAKSILQVSVEEYRRIVEINQVSVFLGMKTVIPAMQKAGGGSIVNISSMNGIVAGAIGYTDTKFAVRGMTKAAAVECANYGIRVNSVHPGVIATPMVVQEDTKAAVEAFSKHIPLKRVAEPEEVSNLVLYLASDESCYSTGSEFIIDGGLTAM</sequence>
<dbReference type="RefSeq" id="WP_190997010.1">
    <property type="nucleotide sequence ID" value="NZ_JACXSI010000007.1"/>
</dbReference>
<proteinExistence type="inferred from homology"/>
<dbReference type="Gene3D" id="3.40.50.720">
    <property type="entry name" value="NAD(P)-binding Rossmann-like Domain"/>
    <property type="match status" value="1"/>
</dbReference>
<evidence type="ECO:0000256" key="1">
    <source>
        <dbReference type="ARBA" id="ARBA00006484"/>
    </source>
</evidence>
<dbReference type="GO" id="GO:0047936">
    <property type="term" value="F:glucose 1-dehydrogenase [NAD(P)+] activity"/>
    <property type="evidence" value="ECO:0007669"/>
    <property type="project" value="UniProtKB-EC"/>
</dbReference>
<accession>A0A927CU26</accession>
<dbReference type="SUPFAM" id="SSF51735">
    <property type="entry name" value="NAD(P)-binding Rossmann-fold domains"/>
    <property type="match status" value="1"/>
</dbReference>
<evidence type="ECO:0000313" key="4">
    <source>
        <dbReference type="Proteomes" id="UP000602076"/>
    </source>
</evidence>
<dbReference type="Pfam" id="PF13561">
    <property type="entry name" value="adh_short_C2"/>
    <property type="match status" value="1"/>
</dbReference>
<gene>
    <name evidence="3" type="ORF">IEO70_03710</name>
</gene>
<dbReference type="NCBIfam" id="NF005559">
    <property type="entry name" value="PRK07231.1"/>
    <property type="match status" value="1"/>
</dbReference>